<feature type="region of interest" description="Disordered" evidence="1">
    <location>
        <begin position="1"/>
        <end position="20"/>
    </location>
</feature>
<dbReference type="CDD" id="cd16100">
    <property type="entry name" value="ARID"/>
    <property type="match status" value="1"/>
</dbReference>
<dbReference type="Pfam" id="PF01388">
    <property type="entry name" value="ARID"/>
    <property type="match status" value="1"/>
</dbReference>
<evidence type="ECO:0000256" key="1">
    <source>
        <dbReference type="SAM" id="MobiDB-lite"/>
    </source>
</evidence>
<dbReference type="Proteomes" id="UP000308199">
    <property type="component" value="Unassembled WGS sequence"/>
</dbReference>
<organism evidence="3 4">
    <name type="scientific">Phellinidium pouzarii</name>
    <dbReference type="NCBI Taxonomy" id="167371"/>
    <lineage>
        <taxon>Eukaryota</taxon>
        <taxon>Fungi</taxon>
        <taxon>Dikarya</taxon>
        <taxon>Basidiomycota</taxon>
        <taxon>Agaricomycotina</taxon>
        <taxon>Agaricomycetes</taxon>
        <taxon>Hymenochaetales</taxon>
        <taxon>Hymenochaetaceae</taxon>
        <taxon>Phellinidium</taxon>
    </lineage>
</organism>
<dbReference type="AlphaFoldDB" id="A0A4S4LEY6"/>
<feature type="region of interest" description="Disordered" evidence="1">
    <location>
        <begin position="179"/>
        <end position="229"/>
    </location>
</feature>
<evidence type="ECO:0000259" key="2">
    <source>
        <dbReference type="PROSITE" id="PS51011"/>
    </source>
</evidence>
<reference evidence="3 4" key="1">
    <citation type="submission" date="2019-02" db="EMBL/GenBank/DDBJ databases">
        <title>Genome sequencing of the rare red list fungi Phellinidium pouzarii.</title>
        <authorList>
            <person name="Buettner E."/>
            <person name="Kellner H."/>
        </authorList>
    </citation>
    <scope>NUCLEOTIDE SEQUENCE [LARGE SCALE GENOMIC DNA]</scope>
    <source>
        <strain evidence="3 4">DSM 108285</strain>
    </source>
</reference>
<dbReference type="OrthoDB" id="1938591at2759"/>
<name>A0A4S4LEY6_9AGAM</name>
<accession>A0A4S4LEY6</accession>
<proteinExistence type="predicted"/>
<dbReference type="InterPro" id="IPR036431">
    <property type="entry name" value="ARID_dom_sf"/>
</dbReference>
<evidence type="ECO:0000313" key="3">
    <source>
        <dbReference type="EMBL" id="THH10432.1"/>
    </source>
</evidence>
<dbReference type="SMART" id="SM00501">
    <property type="entry name" value="BRIGHT"/>
    <property type="match status" value="1"/>
</dbReference>
<feature type="compositionally biased region" description="Low complexity" evidence="1">
    <location>
        <begin position="179"/>
        <end position="196"/>
    </location>
</feature>
<comment type="caution">
    <text evidence="3">The sequence shown here is derived from an EMBL/GenBank/DDBJ whole genome shotgun (WGS) entry which is preliminary data.</text>
</comment>
<keyword evidence="4" id="KW-1185">Reference proteome</keyword>
<feature type="domain" description="ARID" evidence="2">
    <location>
        <begin position="64"/>
        <end position="166"/>
    </location>
</feature>
<feature type="region of interest" description="Disordered" evidence="1">
    <location>
        <begin position="35"/>
        <end position="59"/>
    </location>
</feature>
<dbReference type="SMART" id="SM01014">
    <property type="entry name" value="ARID"/>
    <property type="match status" value="1"/>
</dbReference>
<sequence>MDDPAPTTTSGSSTDTIEDPLVRLEHLRLTGKIDGISPGQANLDQTFQPESPEGQDYQSMSFPSLTRQRFLAMLGEWWDRNGTRPDPATLILGNRRIDLYELHVEMLHIGGATVVKRQELWGVIAARLGWTDAATSDASQVTAAQAANHIKVVYEQFIEPFQISIIIAYMKQFSGLLQPNQQNAPNSQQQQTTSSSGPLEIPNPNKQQTSLHQDSQTMHPSSATPVGRS</sequence>
<dbReference type="EMBL" id="SGPK01000036">
    <property type="protein sequence ID" value="THH10432.1"/>
    <property type="molecule type" value="Genomic_DNA"/>
</dbReference>
<dbReference type="SUPFAM" id="SSF46774">
    <property type="entry name" value="ARID-like"/>
    <property type="match status" value="1"/>
</dbReference>
<dbReference type="PROSITE" id="PS51011">
    <property type="entry name" value="ARID"/>
    <property type="match status" value="1"/>
</dbReference>
<evidence type="ECO:0000313" key="4">
    <source>
        <dbReference type="Proteomes" id="UP000308199"/>
    </source>
</evidence>
<feature type="compositionally biased region" description="Polar residues" evidence="1">
    <location>
        <begin position="204"/>
        <end position="229"/>
    </location>
</feature>
<dbReference type="Gene3D" id="1.10.150.60">
    <property type="entry name" value="ARID DNA-binding domain"/>
    <property type="match status" value="1"/>
</dbReference>
<protein>
    <recommendedName>
        <fullName evidence="2">ARID domain-containing protein</fullName>
    </recommendedName>
</protein>
<gene>
    <name evidence="3" type="ORF">EW145_g1335</name>
</gene>
<feature type="compositionally biased region" description="Polar residues" evidence="1">
    <location>
        <begin position="39"/>
        <end position="49"/>
    </location>
</feature>
<dbReference type="InterPro" id="IPR001606">
    <property type="entry name" value="ARID_dom"/>
</dbReference>
<feature type="compositionally biased region" description="Polar residues" evidence="1">
    <location>
        <begin position="1"/>
        <end position="15"/>
    </location>
</feature>
<dbReference type="GO" id="GO:0003677">
    <property type="term" value="F:DNA binding"/>
    <property type="evidence" value="ECO:0007669"/>
    <property type="project" value="InterPro"/>
</dbReference>